<gene>
    <name evidence="2" type="ORF">GCM10023321_65070</name>
</gene>
<dbReference type="Gene3D" id="3.10.450.50">
    <property type="match status" value="1"/>
</dbReference>
<evidence type="ECO:0000313" key="3">
    <source>
        <dbReference type="Proteomes" id="UP001428817"/>
    </source>
</evidence>
<dbReference type="SUPFAM" id="SSF54427">
    <property type="entry name" value="NTF2-like"/>
    <property type="match status" value="1"/>
</dbReference>
<reference evidence="3" key="1">
    <citation type="journal article" date="2019" name="Int. J. Syst. Evol. Microbiol.">
        <title>The Global Catalogue of Microorganisms (GCM) 10K type strain sequencing project: providing services to taxonomists for standard genome sequencing and annotation.</title>
        <authorList>
            <consortium name="The Broad Institute Genomics Platform"/>
            <consortium name="The Broad Institute Genome Sequencing Center for Infectious Disease"/>
            <person name="Wu L."/>
            <person name="Ma J."/>
        </authorList>
    </citation>
    <scope>NUCLEOTIDE SEQUENCE [LARGE SCALE GENOMIC DNA]</scope>
    <source>
        <strain evidence="3">JCM 18303</strain>
    </source>
</reference>
<dbReference type="InterPro" id="IPR032710">
    <property type="entry name" value="NTF2-like_dom_sf"/>
</dbReference>
<sequence>MDLAALEEIKRVKYRYLRGMDLKRWDELADALAPEATATYGTAALGKPIELTGREEIVGFLREKLSGGVITMHVASHPDIRIDGDTATGTWAFEDTVIAPEHQVVIRGAAYYEDRYRRDENDRWLLTHTGYQRIYEAMLSLKDLPTFQLISNRWAAPTT</sequence>
<dbReference type="InterPro" id="IPR037401">
    <property type="entry name" value="SnoaL-like"/>
</dbReference>
<accession>A0ABP9QYM4</accession>
<dbReference type="EMBL" id="BAABJP010000043">
    <property type="protein sequence ID" value="GAA5169436.1"/>
    <property type="molecule type" value="Genomic_DNA"/>
</dbReference>
<keyword evidence="3" id="KW-1185">Reference proteome</keyword>
<proteinExistence type="predicted"/>
<comment type="caution">
    <text evidence="2">The sequence shown here is derived from an EMBL/GenBank/DDBJ whole genome shotgun (WGS) entry which is preliminary data.</text>
</comment>
<protein>
    <submittedName>
        <fullName evidence="2">Nuclear transport factor 2 family protein</fullName>
    </submittedName>
</protein>
<name>A0ABP9QYM4_9PSEU</name>
<dbReference type="Proteomes" id="UP001428817">
    <property type="component" value="Unassembled WGS sequence"/>
</dbReference>
<dbReference type="Pfam" id="PF13577">
    <property type="entry name" value="SnoaL_4"/>
    <property type="match status" value="1"/>
</dbReference>
<feature type="domain" description="SnoaL-like" evidence="1">
    <location>
        <begin position="3"/>
        <end position="128"/>
    </location>
</feature>
<organism evidence="2 3">
    <name type="scientific">Pseudonocardia eucalypti</name>
    <dbReference type="NCBI Taxonomy" id="648755"/>
    <lineage>
        <taxon>Bacteria</taxon>
        <taxon>Bacillati</taxon>
        <taxon>Actinomycetota</taxon>
        <taxon>Actinomycetes</taxon>
        <taxon>Pseudonocardiales</taxon>
        <taxon>Pseudonocardiaceae</taxon>
        <taxon>Pseudonocardia</taxon>
    </lineage>
</organism>
<evidence type="ECO:0000259" key="1">
    <source>
        <dbReference type="Pfam" id="PF13577"/>
    </source>
</evidence>
<evidence type="ECO:0000313" key="2">
    <source>
        <dbReference type="EMBL" id="GAA5169436.1"/>
    </source>
</evidence>
<dbReference type="RefSeq" id="WP_185063472.1">
    <property type="nucleotide sequence ID" value="NZ_BAABJP010000043.1"/>
</dbReference>
<dbReference type="CDD" id="cd00531">
    <property type="entry name" value="NTF2_like"/>
    <property type="match status" value="1"/>
</dbReference>